<keyword evidence="3" id="KW-1185">Reference proteome</keyword>
<sequence length="77" mass="8590">MTSNDKLVPHLYSGRLSVVRRARAHCCAKPDDVLTLTRLLRDDAVRRAPRGAIKASCFPAPNKPLAKRPTNAPRKWS</sequence>
<evidence type="ECO:0000313" key="2">
    <source>
        <dbReference type="EMBL" id="GAT52217.1"/>
    </source>
</evidence>
<gene>
    <name evidence="2" type="ORF">MCHLO_09288</name>
</gene>
<protein>
    <submittedName>
        <fullName evidence="2">Uncharacterized protein</fullName>
    </submittedName>
</protein>
<evidence type="ECO:0000256" key="1">
    <source>
        <dbReference type="SAM" id="MobiDB-lite"/>
    </source>
</evidence>
<organism evidence="2 3">
    <name type="scientific">Mycena chlorophos</name>
    <name type="common">Agaric fungus</name>
    <name type="synonym">Agaricus chlorophos</name>
    <dbReference type="NCBI Taxonomy" id="658473"/>
    <lineage>
        <taxon>Eukaryota</taxon>
        <taxon>Fungi</taxon>
        <taxon>Dikarya</taxon>
        <taxon>Basidiomycota</taxon>
        <taxon>Agaricomycotina</taxon>
        <taxon>Agaricomycetes</taxon>
        <taxon>Agaricomycetidae</taxon>
        <taxon>Agaricales</taxon>
        <taxon>Marasmiineae</taxon>
        <taxon>Mycenaceae</taxon>
        <taxon>Mycena</taxon>
    </lineage>
</organism>
<feature type="region of interest" description="Disordered" evidence="1">
    <location>
        <begin position="56"/>
        <end position="77"/>
    </location>
</feature>
<reference evidence="2" key="1">
    <citation type="submission" date="2014-09" db="EMBL/GenBank/DDBJ databases">
        <title>Genome sequence of the luminous mushroom Mycena chlorophos for searching fungal bioluminescence genes.</title>
        <authorList>
            <person name="Tanaka Y."/>
            <person name="Kasuga D."/>
            <person name="Oba Y."/>
            <person name="Hase S."/>
            <person name="Sato K."/>
            <person name="Oba Y."/>
            <person name="Sakakibara Y."/>
        </authorList>
    </citation>
    <scope>NUCLEOTIDE SEQUENCE</scope>
</reference>
<dbReference type="Proteomes" id="UP000815677">
    <property type="component" value="Unassembled WGS sequence"/>
</dbReference>
<accession>A0ABQ0LMA6</accession>
<proteinExistence type="predicted"/>
<name>A0ABQ0LMA6_MYCCL</name>
<dbReference type="EMBL" id="DF847660">
    <property type="protein sequence ID" value="GAT52217.1"/>
    <property type="molecule type" value="Genomic_DNA"/>
</dbReference>
<evidence type="ECO:0000313" key="3">
    <source>
        <dbReference type="Proteomes" id="UP000815677"/>
    </source>
</evidence>